<dbReference type="GeneID" id="80538839"/>
<keyword evidence="6" id="KW-1185">Reference proteome</keyword>
<protein>
    <submittedName>
        <fullName evidence="5">RNA dependent RNA polymerase</fullName>
    </submittedName>
</protein>
<keyword evidence="3" id="KW-0548">Nucleotidyltransferase</keyword>
<reference evidence="5 6" key="1">
    <citation type="journal article" date="2020" name="Virus Evol.">
        <title>Analysis of the virome associated to grapevine downy mildew lesions reveals new mycovirus lineages.</title>
        <authorList>
            <person name="Chiapello M."/>
            <person name="Rodriguez-Romero J."/>
            <person name="Ayllon M.A."/>
            <person name="Turina M."/>
        </authorList>
    </citation>
    <scope>NUCLEOTIDE SEQUENCE [LARGE SCALE GENOMIC DNA]</scope>
    <source>
        <strain evidence="5">DMG-E_28272</strain>
    </source>
</reference>
<evidence type="ECO:0000256" key="2">
    <source>
        <dbReference type="ARBA" id="ARBA00022679"/>
    </source>
</evidence>
<feature type="region of interest" description="Disordered" evidence="4">
    <location>
        <begin position="1"/>
        <end position="29"/>
    </location>
</feature>
<evidence type="ECO:0000313" key="6">
    <source>
        <dbReference type="Proteomes" id="UP000829967"/>
    </source>
</evidence>
<feature type="region of interest" description="Disordered" evidence="4">
    <location>
        <begin position="71"/>
        <end position="90"/>
    </location>
</feature>
<evidence type="ECO:0000256" key="3">
    <source>
        <dbReference type="ARBA" id="ARBA00022695"/>
    </source>
</evidence>
<sequence>MMATIKSIRKEKPQPNLPPSRGTACAPPLLSRKWIKGRRGSQPTPVEACLALSPGGPCALDAVGILQETVSPSKTEHTGGEDVGDLSGDTLVDGVPWGSRRGEGEESTDVIPVGKRIDDCYEHWIEGKGGEEELHCRDRRCIAERDWQRQWGAYPRLYQSQRSVPAPPPNALPFRCDNYRNFPYKNAHRFRDKLFEKRMSYDAEFVLEQVIVRLGPEECDFEDYSLVEDVVDKVEELVSEMDDSAIRDNKANPYAVLHDVVEDGCTEGRRLYKRCIKLVEFYEGMGVPRSNKEPPQQIICGGLRSAVRQCFSDDLAIIWELSFKTIQKIEKSCCKVCLPLFEEKLGQWKEARFQPVAVNTEHLERFRIAMRQNIEKGWDRRRAPFIPNGHATRRYTRKEGGNWNRESFDSECRTELVFSSGKPRVVTLYSAENTRILAPLHYSLYDMLKKRGWLLVGDPTDKHVQSLEGASLLSFDYSSATDNIKSAYVRVAVEVLEEMADHITDEEHQALQVLANLRLDGRETFTGQPMGSVMSFPLLCIINKTVVDMALTAMLIRKEISFKEWSGHRLLVNGDDLLTREVRKTTNLRGEIVTQGHEVGLIVNKEKTLVSDQFGEINSTLFEYGCKQRKFNAASMWMDAGVEDVLGFAAQASPDGKTFRKIVRRNARTLAKQADKHLSEIPYPLVAICRQDKVIRKAITSLPDRVAPTKQGVISMAPRPENYSLSRDEEHNAMKEEIERVRDAGIERGSERKPKYKPTVIPSAMSLNSVRKRKPKMGAELIPSCYVRCFIDKIKQEGILREVAPLDLTLPPGDGSQVNVILDNIRA</sequence>
<evidence type="ECO:0000313" key="5">
    <source>
        <dbReference type="EMBL" id="QGY72620.1"/>
    </source>
</evidence>
<accession>A0ABX6FJ16</accession>
<dbReference type="RefSeq" id="YP_010800283.1">
    <property type="nucleotide sequence ID" value="NC_076818.1"/>
</dbReference>
<dbReference type="Proteomes" id="UP000829967">
    <property type="component" value="Segment"/>
</dbReference>
<keyword evidence="2" id="KW-0808">Transferase</keyword>
<dbReference type="EMBL" id="MN532677">
    <property type="protein sequence ID" value="QGY72620.1"/>
    <property type="molecule type" value="Genomic_RNA"/>
</dbReference>
<dbReference type="InterPro" id="IPR043502">
    <property type="entry name" value="DNA/RNA_pol_sf"/>
</dbReference>
<organism evidence="5 6">
    <name type="scientific">Plasmopara viticola lesion associated ourmia-like virus 90</name>
    <dbReference type="NCBI Taxonomy" id="2686565"/>
    <lineage>
        <taxon>Viruses</taxon>
        <taxon>Riboviria</taxon>
        <taxon>Orthornavirae</taxon>
        <taxon>Lenarviricota</taxon>
        <taxon>Miaviricetes</taxon>
        <taxon>Ourlivirales</taxon>
        <taxon>Botourmiaviridae</taxon>
        <taxon>Penoulivirus</taxon>
        <taxon>Penoulivirus thetaplasmoparae</taxon>
    </lineage>
</organism>
<keyword evidence="1" id="KW-0696">RNA-directed RNA polymerase</keyword>
<evidence type="ECO:0000256" key="4">
    <source>
        <dbReference type="SAM" id="MobiDB-lite"/>
    </source>
</evidence>
<dbReference type="SUPFAM" id="SSF56672">
    <property type="entry name" value="DNA/RNA polymerases"/>
    <property type="match status" value="1"/>
</dbReference>
<evidence type="ECO:0000256" key="1">
    <source>
        <dbReference type="ARBA" id="ARBA00022484"/>
    </source>
</evidence>
<feature type="non-terminal residue" evidence="5">
    <location>
        <position position="827"/>
    </location>
</feature>
<name>A0ABX6FJ16_9VIRU</name>
<dbReference type="CDD" id="cd23183">
    <property type="entry name" value="ps-ssRNAv_Botourmiaviridae_RdRp"/>
    <property type="match status" value="1"/>
</dbReference>
<proteinExistence type="predicted"/>